<keyword evidence="2" id="KW-1185">Reference proteome</keyword>
<dbReference type="AlphaFoldDB" id="A0A9P4ND84"/>
<name>A0A9P4ND84_9PLEO</name>
<comment type="caution">
    <text evidence="1">The sequence shown here is derived from an EMBL/GenBank/DDBJ whole genome shotgun (WGS) entry which is preliminary data.</text>
</comment>
<reference evidence="2" key="1">
    <citation type="journal article" date="2020" name="Stud. Mycol.">
        <title>101 Dothideomycetes genomes: A test case for predicting lifestyles and emergence of pathogens.</title>
        <authorList>
            <person name="Haridas S."/>
            <person name="Albert R."/>
            <person name="Binder M."/>
            <person name="Bloem J."/>
            <person name="LaButti K."/>
            <person name="Salamov A."/>
            <person name="Andreopoulos B."/>
            <person name="Baker S."/>
            <person name="Barry K."/>
            <person name="Bills G."/>
            <person name="Bluhm B."/>
            <person name="Cannon C."/>
            <person name="Castanera R."/>
            <person name="Culley D."/>
            <person name="Daum C."/>
            <person name="Ezra D."/>
            <person name="Gonzalez J."/>
            <person name="Henrissat B."/>
            <person name="Kuo A."/>
            <person name="Liang C."/>
            <person name="Lipzen A."/>
            <person name="Lutzoni F."/>
            <person name="Magnuson J."/>
            <person name="Mondo S."/>
            <person name="Nolan M."/>
            <person name="Ohm R."/>
            <person name="Pangilinan J."/>
            <person name="Park H.-J."/>
            <person name="Ramirez L."/>
            <person name="Alfaro M."/>
            <person name="Sun H."/>
            <person name="Tritt A."/>
            <person name="Yoshinaga Y."/>
            <person name="Zwiers L.-H."/>
            <person name="Turgeon B."/>
            <person name="Goodwin S."/>
            <person name="Spatafora J."/>
            <person name="Crous P."/>
            <person name="Grigoriev I."/>
        </authorList>
    </citation>
    <scope>NUCLEOTIDE SEQUENCE [LARGE SCALE GENOMIC DNA]</scope>
    <source>
        <strain evidence="2">CBS 304.66</strain>
    </source>
</reference>
<evidence type="ECO:0000313" key="1">
    <source>
        <dbReference type="EMBL" id="KAF2271068.1"/>
    </source>
</evidence>
<dbReference type="Proteomes" id="UP000800093">
    <property type="component" value="Unassembled WGS sequence"/>
</dbReference>
<accession>A0A9P4ND84</accession>
<organism evidence="1 2">
    <name type="scientific">Lojkania enalia</name>
    <dbReference type="NCBI Taxonomy" id="147567"/>
    <lineage>
        <taxon>Eukaryota</taxon>
        <taxon>Fungi</taxon>
        <taxon>Dikarya</taxon>
        <taxon>Ascomycota</taxon>
        <taxon>Pezizomycotina</taxon>
        <taxon>Dothideomycetes</taxon>
        <taxon>Pleosporomycetidae</taxon>
        <taxon>Pleosporales</taxon>
        <taxon>Pleosporales incertae sedis</taxon>
        <taxon>Lojkania</taxon>
    </lineage>
</organism>
<dbReference type="PROSITE" id="PS51257">
    <property type="entry name" value="PROKAR_LIPOPROTEIN"/>
    <property type="match status" value="1"/>
</dbReference>
<evidence type="ECO:0000313" key="2">
    <source>
        <dbReference type="Proteomes" id="UP000800093"/>
    </source>
</evidence>
<gene>
    <name evidence="1" type="ORF">CC78DRAFT_10685</name>
</gene>
<dbReference type="EMBL" id="ML986578">
    <property type="protein sequence ID" value="KAF2271068.1"/>
    <property type="molecule type" value="Genomic_DNA"/>
</dbReference>
<sequence>MKFSTSCSVTSLFSSCEISDTIFYPIFTPVPQHDSCIFHHIFFHIPPLPTFPIPSPPISLSRSSYHNCLR</sequence>
<proteinExistence type="predicted"/>
<protein>
    <submittedName>
        <fullName evidence="1">Uncharacterized protein</fullName>
    </submittedName>
</protein>